<evidence type="ECO:0000313" key="2">
    <source>
        <dbReference type="EMBL" id="RGT52856.1"/>
    </source>
</evidence>
<keyword evidence="1" id="KW-0812">Transmembrane</keyword>
<dbReference type="RefSeq" id="WP_118448354.1">
    <property type="nucleotide sequence ID" value="NZ_QRWT01000008.1"/>
</dbReference>
<feature type="transmembrane region" description="Helical" evidence="1">
    <location>
        <begin position="301"/>
        <end position="322"/>
    </location>
</feature>
<feature type="transmembrane region" description="Helical" evidence="1">
    <location>
        <begin position="50"/>
        <end position="72"/>
    </location>
</feature>
<evidence type="ECO:0008006" key="4">
    <source>
        <dbReference type="Google" id="ProtNLM"/>
    </source>
</evidence>
<dbReference type="Proteomes" id="UP000284772">
    <property type="component" value="Unassembled WGS sequence"/>
</dbReference>
<feature type="transmembrane region" description="Helical" evidence="1">
    <location>
        <begin position="329"/>
        <end position="346"/>
    </location>
</feature>
<sequence length="374" mass="43742">MQQVIRVISGKSFCILVEVFFILSFSFLSYKYNLYIVWGIIPFLFLTKKAIYKNAAFWVVVLTMLSFIYYYYSGFGSTFRTIKTMVVLLPFFFTNVLQREQYCLSKYFYFFMQLNAILVCVDFFLYFIVGRTIMNFTESGFLPRPCGLLEDSNFFSYLMLIYIYYYKWNYGHYNKLFITSLFLSGSFSAIISFLILLSIFKKKFVEEVCRLRFKLIIVLIALVLIAVYDWLAIHSDVLLMYISDFQMSDLLKVKIASISHRFTTVSNAMSELDSMNEFLFGIGAGKTKGLSDIGLNLHNSLLQMFLEMGGVLVCVVLLVIFMMIRNLRITKYVILFCVILVLGSMMETLYNPLLALVYFMSFSNIYKWNLKNMI</sequence>
<accession>A0AAQ0LMP0</accession>
<reference evidence="2 3" key="1">
    <citation type="submission" date="2018-08" db="EMBL/GenBank/DDBJ databases">
        <title>A genome reference for cultivated species of the human gut microbiota.</title>
        <authorList>
            <person name="Zou Y."/>
            <person name="Xue W."/>
            <person name="Luo G."/>
        </authorList>
    </citation>
    <scope>NUCLEOTIDE SEQUENCE [LARGE SCALE GENOMIC DNA]</scope>
    <source>
        <strain evidence="2 3">AF19-10AC</strain>
    </source>
</reference>
<feature type="transmembrane region" description="Helical" evidence="1">
    <location>
        <begin position="12"/>
        <end position="30"/>
    </location>
</feature>
<organism evidence="2 3">
    <name type="scientific">Bacteroides intestinalis</name>
    <dbReference type="NCBI Taxonomy" id="329854"/>
    <lineage>
        <taxon>Bacteria</taxon>
        <taxon>Pseudomonadati</taxon>
        <taxon>Bacteroidota</taxon>
        <taxon>Bacteroidia</taxon>
        <taxon>Bacteroidales</taxon>
        <taxon>Bacteroidaceae</taxon>
        <taxon>Bacteroides</taxon>
    </lineage>
</organism>
<protein>
    <recommendedName>
        <fullName evidence="4">O-antigen ligase domain-containing protein</fullName>
    </recommendedName>
</protein>
<keyword evidence="1" id="KW-0472">Membrane</keyword>
<proteinExistence type="predicted"/>
<evidence type="ECO:0000313" key="3">
    <source>
        <dbReference type="Proteomes" id="UP000284772"/>
    </source>
</evidence>
<comment type="caution">
    <text evidence="2">The sequence shown here is derived from an EMBL/GenBank/DDBJ whole genome shotgun (WGS) entry which is preliminary data.</text>
</comment>
<name>A0AAQ0LMP0_9BACE</name>
<feature type="transmembrane region" description="Helical" evidence="1">
    <location>
        <begin position="211"/>
        <end position="231"/>
    </location>
</feature>
<keyword evidence="1" id="KW-1133">Transmembrane helix</keyword>
<evidence type="ECO:0000256" key="1">
    <source>
        <dbReference type="SAM" id="Phobius"/>
    </source>
</evidence>
<feature type="transmembrane region" description="Helical" evidence="1">
    <location>
        <begin position="109"/>
        <end position="129"/>
    </location>
</feature>
<gene>
    <name evidence="2" type="ORF">DWX27_10245</name>
</gene>
<feature type="transmembrane region" description="Helical" evidence="1">
    <location>
        <begin position="177"/>
        <end position="199"/>
    </location>
</feature>
<dbReference type="EMBL" id="QRWT01000008">
    <property type="protein sequence ID" value="RGT52856.1"/>
    <property type="molecule type" value="Genomic_DNA"/>
</dbReference>
<dbReference type="AlphaFoldDB" id="A0AAQ0LMP0"/>